<dbReference type="InterPro" id="IPR012337">
    <property type="entry name" value="RNaseH-like_sf"/>
</dbReference>
<dbReference type="Pfam" id="PF24764">
    <property type="entry name" value="rva_4"/>
    <property type="match status" value="1"/>
</dbReference>
<evidence type="ECO:0000313" key="3">
    <source>
        <dbReference type="RefSeq" id="NP_001411522.1"/>
    </source>
</evidence>
<dbReference type="PANTHER" id="PTHR46791:SF5">
    <property type="entry name" value="CLR5 DOMAIN-CONTAINING PROTEIN-RELATED"/>
    <property type="match status" value="1"/>
</dbReference>
<keyword evidence="2" id="KW-1185">Reference proteome</keyword>
<protein>
    <submittedName>
        <fullName evidence="3">Si:ch211-227p7.1</fullName>
    </submittedName>
</protein>
<dbReference type="GeneID" id="562532"/>
<feature type="domain" description="Integrase core" evidence="1">
    <location>
        <begin position="135"/>
        <end position="297"/>
    </location>
</feature>
<dbReference type="Gene3D" id="3.30.420.10">
    <property type="entry name" value="Ribonuclease H-like superfamily/Ribonuclease H"/>
    <property type="match status" value="1"/>
</dbReference>
<dbReference type="GO" id="GO:0003676">
    <property type="term" value="F:nucleic acid binding"/>
    <property type="evidence" value="ECO:0007669"/>
    <property type="project" value="InterPro"/>
</dbReference>
<proteinExistence type="predicted"/>
<accession>A0AB13ABS4</accession>
<organism evidence="2 3">
    <name type="scientific">Danio rerio</name>
    <name type="common">Zebrafish</name>
    <name type="synonym">Brachydanio rerio</name>
    <dbReference type="NCBI Taxonomy" id="7955"/>
    <lineage>
        <taxon>Eukaryota</taxon>
        <taxon>Metazoa</taxon>
        <taxon>Chordata</taxon>
        <taxon>Craniata</taxon>
        <taxon>Vertebrata</taxon>
        <taxon>Euteleostomi</taxon>
        <taxon>Actinopterygii</taxon>
        <taxon>Neopterygii</taxon>
        <taxon>Teleostei</taxon>
        <taxon>Ostariophysi</taxon>
        <taxon>Cypriniformes</taxon>
        <taxon>Danionidae</taxon>
        <taxon>Danioninae</taxon>
        <taxon>Danio</taxon>
    </lineage>
</organism>
<dbReference type="RefSeq" id="NP_001411522.1">
    <property type="nucleotide sequence ID" value="NM_001424593.1"/>
</dbReference>
<name>A0AB13ABS4_DANRE</name>
<evidence type="ECO:0000259" key="1">
    <source>
        <dbReference type="Pfam" id="PF24764"/>
    </source>
</evidence>
<gene>
    <name evidence="3 4" type="primary">si:ch211-227p7.1</name>
</gene>
<sequence>MESKLSPYQETIESMIRNGCTDEYISNFLKFECGVSKGASKMSVRRFCAVHGIQRQRIVDSQLEVEVAKAVTETGPAFGRKMMTGYLSSKGVRASEGRVGDVLRRINLPYHMARYHGSRNLNPIPYAAEYVGHKLHIDQNEKMVMFGVTHVAAVDGYSRKIVGHSTMPVKNNLTIYQNVYRSAVIEYGIWDQVRVDHGREFYLTLFVQEKLAQFRNNTERQPYCQTPSTNNHIVERIWPEVNNRVNYPLKGALIQLVDQEELDMQDNLTQYCVSTLMCQVAEIGLERVVQSWNAHRIPGIGVPNHLAHGGCPKKVSVDVLPDAVDAANCYDREVGSSLTRESSFGRNPFSSLEDQEAAQREFALHFPDMCLLFESTIHFQPNYFQQAIRKLIDVVRCHA</sequence>
<dbReference type="InterPro" id="IPR036397">
    <property type="entry name" value="RNaseH_sf"/>
</dbReference>
<reference evidence="3" key="1">
    <citation type="submission" date="2025-08" db="UniProtKB">
        <authorList>
            <consortium name="RefSeq"/>
        </authorList>
    </citation>
    <scope>IDENTIFICATION</scope>
    <source>
        <strain evidence="3">Tuebingen</strain>
    </source>
</reference>
<evidence type="ECO:0000313" key="4">
    <source>
        <dbReference type="ZFIN" id="ZDB-GENE-041210-224"/>
    </source>
</evidence>
<dbReference type="SUPFAM" id="SSF53098">
    <property type="entry name" value="Ribonuclease H-like"/>
    <property type="match status" value="1"/>
</dbReference>
<dbReference type="ZFIN" id="ZDB-GENE-041210-224">
    <property type="gene designation" value="si:ch211-227p7.1"/>
</dbReference>
<dbReference type="AGR" id="ZFIN:ZDB-GENE-041210-224"/>
<dbReference type="KEGG" id="dre:562532"/>
<dbReference type="AlphaFoldDB" id="A0AB13ABS4"/>
<dbReference type="Proteomes" id="UP000000437">
    <property type="component" value="Chromosome 4"/>
</dbReference>
<evidence type="ECO:0000313" key="2">
    <source>
        <dbReference type="Proteomes" id="UP000000437"/>
    </source>
</evidence>
<dbReference type="InterPro" id="IPR058913">
    <property type="entry name" value="Integrase_dom_put"/>
</dbReference>
<dbReference type="PANTHER" id="PTHR46791">
    <property type="entry name" value="EXPRESSED PROTEIN"/>
    <property type="match status" value="1"/>
</dbReference>